<dbReference type="Proteomes" id="UP001190700">
    <property type="component" value="Unassembled WGS sequence"/>
</dbReference>
<organism evidence="2 3">
    <name type="scientific">Cymbomonas tetramitiformis</name>
    <dbReference type="NCBI Taxonomy" id="36881"/>
    <lineage>
        <taxon>Eukaryota</taxon>
        <taxon>Viridiplantae</taxon>
        <taxon>Chlorophyta</taxon>
        <taxon>Pyramimonadophyceae</taxon>
        <taxon>Pyramimonadales</taxon>
        <taxon>Pyramimonadaceae</taxon>
        <taxon>Cymbomonas</taxon>
    </lineage>
</organism>
<evidence type="ECO:0000313" key="3">
    <source>
        <dbReference type="Proteomes" id="UP001190700"/>
    </source>
</evidence>
<protein>
    <submittedName>
        <fullName evidence="2">Uncharacterized protein</fullName>
    </submittedName>
</protein>
<evidence type="ECO:0000313" key="2">
    <source>
        <dbReference type="EMBL" id="KAK3280765.1"/>
    </source>
</evidence>
<sequence length="228" mass="24775">MKRKLSYQDASVESGANVSRRCPPHIASGILHPMSAADVLDDIAPRFITPSTTFSLALQRLAGRNKEDAMRVPRNRLLDMKKNTKQMPLQDEPFQARERHSVVARSKETPPEQDNVHEGTTGKPIAPASAGDFLRSHTDNGVAAMEDETAAANILASFNRASGHYDEAKDAEAAVQNKLPRSCPFQAGSVVVLDLGTINMDRSGALVLKEFAQTDALVLMFFAQADSC</sequence>
<feature type="region of interest" description="Disordered" evidence="1">
    <location>
        <begin position="93"/>
        <end position="127"/>
    </location>
</feature>
<evidence type="ECO:0000256" key="1">
    <source>
        <dbReference type="SAM" id="MobiDB-lite"/>
    </source>
</evidence>
<keyword evidence="3" id="KW-1185">Reference proteome</keyword>
<feature type="compositionally biased region" description="Basic and acidic residues" evidence="1">
    <location>
        <begin position="94"/>
        <end position="117"/>
    </location>
</feature>
<reference evidence="2 3" key="1">
    <citation type="journal article" date="2015" name="Genome Biol. Evol.">
        <title>Comparative Genomics of a Bacterivorous Green Alga Reveals Evolutionary Causalities and Consequences of Phago-Mixotrophic Mode of Nutrition.</title>
        <authorList>
            <person name="Burns J.A."/>
            <person name="Paasch A."/>
            <person name="Narechania A."/>
            <person name="Kim E."/>
        </authorList>
    </citation>
    <scope>NUCLEOTIDE SEQUENCE [LARGE SCALE GENOMIC DNA]</scope>
    <source>
        <strain evidence="2 3">PLY_AMNH</strain>
    </source>
</reference>
<gene>
    <name evidence="2" type="ORF">CYMTET_11408</name>
</gene>
<proteinExistence type="predicted"/>
<dbReference type="EMBL" id="LGRX02004269">
    <property type="protein sequence ID" value="KAK3280765.1"/>
    <property type="molecule type" value="Genomic_DNA"/>
</dbReference>
<dbReference type="AlphaFoldDB" id="A0AAE0GM61"/>
<accession>A0AAE0GM61</accession>
<name>A0AAE0GM61_9CHLO</name>
<comment type="caution">
    <text evidence="2">The sequence shown here is derived from an EMBL/GenBank/DDBJ whole genome shotgun (WGS) entry which is preliminary data.</text>
</comment>